<sequence>MTESFAQLFEESLKEIETRPGSIVRGVVVAIDKDVVLVDAGLKSESAIPAEQFKNAQGELEIQVGDEVDVALDAVEDGFGETLLSVRKLNVTKPGSRWKKLTKMLKLLPVLSTAKLRAASLLS</sequence>
<dbReference type="GO" id="GO:0005840">
    <property type="term" value="C:ribosome"/>
    <property type="evidence" value="ECO:0007669"/>
    <property type="project" value="UniProtKB-KW"/>
</dbReference>
<dbReference type="PROSITE" id="PS50126">
    <property type="entry name" value="S1"/>
    <property type="match status" value="1"/>
</dbReference>
<dbReference type="AlphaFoldDB" id="A0A376YCU8"/>
<evidence type="ECO:0000313" key="2">
    <source>
        <dbReference type="EMBL" id="STJ81491.1"/>
    </source>
</evidence>
<evidence type="ECO:0000313" key="3">
    <source>
        <dbReference type="Proteomes" id="UP000254785"/>
    </source>
</evidence>
<keyword evidence="2" id="KW-0689">Ribosomal protein</keyword>
<organism evidence="2 3">
    <name type="scientific">Escherichia coli</name>
    <dbReference type="NCBI Taxonomy" id="562"/>
    <lineage>
        <taxon>Bacteria</taxon>
        <taxon>Pseudomonadati</taxon>
        <taxon>Pseudomonadota</taxon>
        <taxon>Gammaproteobacteria</taxon>
        <taxon>Enterobacterales</taxon>
        <taxon>Enterobacteriaceae</taxon>
        <taxon>Escherichia</taxon>
    </lineage>
</organism>
<dbReference type="InterPro" id="IPR003029">
    <property type="entry name" value="S1_domain"/>
</dbReference>
<reference evidence="2 3" key="1">
    <citation type="submission" date="2018-06" db="EMBL/GenBank/DDBJ databases">
        <authorList>
            <consortium name="Pathogen Informatics"/>
            <person name="Doyle S."/>
        </authorList>
    </citation>
    <scope>NUCLEOTIDE SEQUENCE [LARGE SCALE GENOMIC DNA]</scope>
    <source>
        <strain evidence="2 3">NCTC9117</strain>
    </source>
</reference>
<dbReference type="EMBL" id="UGDC01000003">
    <property type="protein sequence ID" value="STJ81491.1"/>
    <property type="molecule type" value="Genomic_DNA"/>
</dbReference>
<evidence type="ECO:0000259" key="1">
    <source>
        <dbReference type="PROSITE" id="PS50126"/>
    </source>
</evidence>
<accession>A0A376YCU8</accession>
<dbReference type="FunFam" id="2.40.50.140:FF:000021">
    <property type="entry name" value="30S ribosomal protein S1"/>
    <property type="match status" value="1"/>
</dbReference>
<proteinExistence type="predicted"/>
<feature type="domain" description="S1 motif" evidence="1">
    <location>
        <begin position="21"/>
        <end position="87"/>
    </location>
</feature>
<name>A0A376YCU8_ECOLX</name>
<dbReference type="Pfam" id="PF00575">
    <property type="entry name" value="S1"/>
    <property type="match status" value="1"/>
</dbReference>
<dbReference type="CDD" id="cd05687">
    <property type="entry name" value="S1_RPS1_repeat_ec1_hs1"/>
    <property type="match status" value="1"/>
</dbReference>
<dbReference type="PRINTS" id="PR00681">
    <property type="entry name" value="RIBOSOMALS1"/>
</dbReference>
<protein>
    <submittedName>
        <fullName evidence="2">30S ribosomal protein S1</fullName>
    </submittedName>
</protein>
<dbReference type="SUPFAM" id="SSF50249">
    <property type="entry name" value="Nucleic acid-binding proteins"/>
    <property type="match status" value="1"/>
</dbReference>
<dbReference type="InterPro" id="IPR012340">
    <property type="entry name" value="NA-bd_OB-fold"/>
</dbReference>
<gene>
    <name evidence="2" type="primary">rpsA_2</name>
    <name evidence="2" type="ORF">NCTC9117_04057</name>
</gene>
<dbReference type="InterPro" id="IPR035104">
    <property type="entry name" value="Ribosomal_protein_S1-like"/>
</dbReference>
<dbReference type="SMART" id="SM00316">
    <property type="entry name" value="S1"/>
    <property type="match status" value="1"/>
</dbReference>
<dbReference type="GO" id="GO:0003676">
    <property type="term" value="F:nucleic acid binding"/>
    <property type="evidence" value="ECO:0007669"/>
    <property type="project" value="InterPro"/>
</dbReference>
<dbReference type="Gene3D" id="2.40.50.140">
    <property type="entry name" value="Nucleic acid-binding proteins"/>
    <property type="match status" value="1"/>
</dbReference>
<keyword evidence="2" id="KW-0687">Ribonucleoprotein</keyword>
<dbReference type="Proteomes" id="UP000254785">
    <property type="component" value="Unassembled WGS sequence"/>
</dbReference>